<dbReference type="PANTHER" id="PTHR36223">
    <property type="entry name" value="BETA-LACTAMASE-TYPE TRANSPEPTIDASE FOLD DOMAIN CONTAINING PROTEIN"/>
    <property type="match status" value="1"/>
</dbReference>
<evidence type="ECO:0000259" key="2">
    <source>
        <dbReference type="Pfam" id="PF25534"/>
    </source>
</evidence>
<sequence length="297" mass="33091">MLHFKEFSAWVTIDGAPAEELGVEVSKDSNMVTCWIQSEEGKAFEINANDNKRTTATTIDFYVDGKKIPYGKILHPQSRNKTPCKKKGFRISPELVKRFEFGRLNITGVHKEFSHPPMLNGVKSLDDDDAVTGSASQEVGEIKVTVVRTRVVCRKPAGGRERIPELPPEAVCTLPLVGSSATNQTETFVPKGRCVFSKDYGAIVAIFRFRYRPLSVLQAHGIIQPPPSLKRPGPSTSQAEPGDAIEISDDDDSDELERLRARVKELEAQRPQKKVKREPKVKAEIRHEAIKAFIDLT</sequence>
<evidence type="ECO:0000256" key="1">
    <source>
        <dbReference type="SAM" id="MobiDB-lite"/>
    </source>
</evidence>
<feature type="region of interest" description="Disordered" evidence="1">
    <location>
        <begin position="223"/>
        <end position="254"/>
    </location>
</feature>
<gene>
    <name evidence="3" type="ORF">WG66_1803</name>
</gene>
<dbReference type="EMBL" id="LATX01000656">
    <property type="protein sequence ID" value="KTB45624.1"/>
    <property type="molecule type" value="Genomic_DNA"/>
</dbReference>
<accession>A0A0W0GAN4</accession>
<proteinExistence type="predicted"/>
<dbReference type="AlphaFoldDB" id="A0A0W0GAN4"/>
<comment type="caution">
    <text evidence="3">The sequence shown here is derived from an EMBL/GenBank/DDBJ whole genome shotgun (WGS) entry which is preliminary data.</text>
</comment>
<name>A0A0W0GAN4_MONRR</name>
<dbReference type="PANTHER" id="PTHR36223:SF1">
    <property type="entry name" value="TRANSCRIPTION ELONGATION FACTOR EAF N-TERMINAL DOMAIN-CONTAINING PROTEIN"/>
    <property type="match status" value="1"/>
</dbReference>
<evidence type="ECO:0000313" key="4">
    <source>
        <dbReference type="Proteomes" id="UP000054988"/>
    </source>
</evidence>
<dbReference type="Proteomes" id="UP000054988">
    <property type="component" value="Unassembled WGS sequence"/>
</dbReference>
<dbReference type="InterPro" id="IPR057678">
    <property type="entry name" value="DUF7918"/>
</dbReference>
<feature type="domain" description="DUF7918" evidence="2">
    <location>
        <begin position="10"/>
        <end position="224"/>
    </location>
</feature>
<organism evidence="3 4">
    <name type="scientific">Moniliophthora roreri</name>
    <name type="common">Frosty pod rot fungus</name>
    <name type="synonym">Monilia roreri</name>
    <dbReference type="NCBI Taxonomy" id="221103"/>
    <lineage>
        <taxon>Eukaryota</taxon>
        <taxon>Fungi</taxon>
        <taxon>Dikarya</taxon>
        <taxon>Basidiomycota</taxon>
        <taxon>Agaricomycotina</taxon>
        <taxon>Agaricomycetes</taxon>
        <taxon>Agaricomycetidae</taxon>
        <taxon>Agaricales</taxon>
        <taxon>Marasmiineae</taxon>
        <taxon>Marasmiaceae</taxon>
        <taxon>Moniliophthora</taxon>
    </lineage>
</organism>
<reference evidence="3 4" key="1">
    <citation type="submission" date="2015-12" db="EMBL/GenBank/DDBJ databases">
        <title>Draft genome sequence of Moniliophthora roreri, the causal agent of frosty pod rot of cacao.</title>
        <authorList>
            <person name="Aime M.C."/>
            <person name="Diaz-Valderrama J.R."/>
            <person name="Kijpornyongpan T."/>
            <person name="Phillips-Mora W."/>
        </authorList>
    </citation>
    <scope>NUCLEOTIDE SEQUENCE [LARGE SCALE GENOMIC DNA]</scope>
    <source>
        <strain evidence="3 4">MCA 2952</strain>
    </source>
</reference>
<protein>
    <recommendedName>
        <fullName evidence="2">DUF7918 domain-containing protein</fullName>
    </recommendedName>
</protein>
<dbReference type="Pfam" id="PF25534">
    <property type="entry name" value="DUF7918"/>
    <property type="match status" value="1"/>
</dbReference>
<evidence type="ECO:0000313" key="3">
    <source>
        <dbReference type="EMBL" id="KTB45624.1"/>
    </source>
</evidence>